<dbReference type="AlphaFoldDB" id="A0A8S0QM57"/>
<dbReference type="EMBL" id="CACTIH010001897">
    <property type="protein sequence ID" value="CAA2968024.1"/>
    <property type="molecule type" value="Genomic_DNA"/>
</dbReference>
<dbReference type="OrthoDB" id="605328at2759"/>
<dbReference type="Gramene" id="OE9A083038T1">
    <property type="protein sequence ID" value="OE9A083038C1"/>
    <property type="gene ID" value="OE9A083038"/>
</dbReference>
<evidence type="ECO:0008006" key="3">
    <source>
        <dbReference type="Google" id="ProtNLM"/>
    </source>
</evidence>
<comment type="caution">
    <text evidence="1">The sequence shown here is derived from an EMBL/GenBank/DDBJ whole genome shotgun (WGS) entry which is preliminary data.</text>
</comment>
<evidence type="ECO:0000313" key="2">
    <source>
        <dbReference type="Proteomes" id="UP000594638"/>
    </source>
</evidence>
<evidence type="ECO:0000313" key="1">
    <source>
        <dbReference type="EMBL" id="CAA2968024.1"/>
    </source>
</evidence>
<accession>A0A8S0QM57</accession>
<organism evidence="1 2">
    <name type="scientific">Olea europaea subsp. europaea</name>
    <dbReference type="NCBI Taxonomy" id="158383"/>
    <lineage>
        <taxon>Eukaryota</taxon>
        <taxon>Viridiplantae</taxon>
        <taxon>Streptophyta</taxon>
        <taxon>Embryophyta</taxon>
        <taxon>Tracheophyta</taxon>
        <taxon>Spermatophyta</taxon>
        <taxon>Magnoliopsida</taxon>
        <taxon>eudicotyledons</taxon>
        <taxon>Gunneridae</taxon>
        <taxon>Pentapetalae</taxon>
        <taxon>asterids</taxon>
        <taxon>lamiids</taxon>
        <taxon>Lamiales</taxon>
        <taxon>Oleaceae</taxon>
        <taxon>Oleeae</taxon>
        <taxon>Olea</taxon>
    </lineage>
</organism>
<protein>
    <recommendedName>
        <fullName evidence="3">F-box protein</fullName>
    </recommendedName>
</protein>
<dbReference type="InterPro" id="IPR055290">
    <property type="entry name" value="At3g26010-like"/>
</dbReference>
<name>A0A8S0QM57_OLEEU</name>
<dbReference type="PANTHER" id="PTHR35546">
    <property type="entry name" value="F-BOX PROTEIN INTERACTION DOMAIN PROTEIN-RELATED"/>
    <property type="match status" value="1"/>
</dbReference>
<gene>
    <name evidence="1" type="ORF">OLEA9_A083038</name>
</gene>
<proteinExistence type="predicted"/>
<dbReference type="Proteomes" id="UP000594638">
    <property type="component" value="Unassembled WGS sequence"/>
</dbReference>
<reference evidence="1 2" key="1">
    <citation type="submission" date="2019-12" db="EMBL/GenBank/DDBJ databases">
        <authorList>
            <person name="Alioto T."/>
            <person name="Alioto T."/>
            <person name="Gomez Garrido J."/>
        </authorList>
    </citation>
    <scope>NUCLEOTIDE SEQUENCE [LARGE SCALE GENOMIC DNA]</scope>
</reference>
<dbReference type="PANTHER" id="PTHR35546:SF134">
    <property type="entry name" value="F-BOX ASSOCIATED DOMAIN-CONTAINING PROTEIN"/>
    <property type="match status" value="1"/>
</dbReference>
<sequence length="216" mass="25523">MPIISSTMYNRTTKHFTKLPKREKQTGIIKNLHGVNLAFDPPKTPHYKVIEVYSSETGSWKVSSQPVTAEANFDKGVYWNGLIHWIGRFESLYFIIDEESLITLPMLPSQMVVRRRSNYYIEESCGHLNFIETFDQQIQFNVYEMKRDYSEWFVKYQGEKDKDSFLVLQIPGKTIRYNLVYKTFDELHDFEVAEVDGSLRFSWTNEFQHIESDCDV</sequence>
<keyword evidence="2" id="KW-1185">Reference proteome</keyword>